<sequence>MRNKLKFIISSSLIFILLTGLALGLPGPVTGLGASSTGSSWIYWEWNNPGDADFNEIDIYIDDSYVITLDNSTEFYNATGFSESTSHKISTITTNLTGESDPASWANDTAETAAAGDTTAPDSVTVTGTSKGDTWIEWSWTNPIDSDFDGTMIYLDGVFQINLSSSDDSYNATGLSESTSYKISIRTFDTSDNIGDWINNTVETNASSGSDTTAPDSVTVTGNSKGDSWIEWSWTNPGDSDFDGTMIYLDGVFQINLSSSDDSYNATGLSESTSYKISIRTFDTSNNIGDWINNTVETNAASSSSNPPVASFDTNVTEGTVSLTVMFNDTSTNSPDEWYWDFGDSETSTEQHPIHTFDTVGTYNVTLKATNGDGDDTTDATTITVYSKTYYTGDRIWDENANQSEDKYIWDAKSFSGFFYDLESGLSSENMTIYNIDRSLGEGDIVYQTRPVETDFEYSDWGSYQVIGFMAEKYFAGYTDDTDIDDADEVSMMSSGQLSKVLIDSDDEERIYSGSSLELEEGYELNIVEVDVNGDSVYVTLTKDGDDLDSGVVESGDDYIYKDDLGDADDVVIVAVHVNRVFSGIESNAVFLDGIFQISEDYEDLDDGESFGEMEITSISDDLIEMENDGTVSLSKGNDINLMGSINLIVADNSDLRFAPYVDMSEPGTYELRGTVAEESDLLTWTPLNFEGFYYDIDEGIQTETLELTKISGRTIDDGDLVYTSTADSVDFEYSSWGTFNVIGFMAEKYFAGYEDDTVVDEVSLLSNGMLSKVLIDDDDEVSIFSGNSLELEEGYALEIDEVDINGDSVLIVLTKDGDEVDTDVIDANSDYVYKEDLGDADDVPIIIVHFNNVFSGRESNAVFIEGIFQISDDYLELEDGDSYDEMEITSFSDTSIVMENEDSISLSKDKDITLMGEVGIMVADSSTLRYYPYVEETSSTSYTLNIELSDSTVAMGDDVTITVTARGATIADATIKLDGTTLGTTDDDGTYEYSPSEAGEFEITAVKSGYTTGSEDIEVIDEDDETRAMSIEVSPDDVYEGSSMTIYVLASIGGDAISGASVTFDGSSIGTTDSDGSVTYTSTEAGTHTIGATKSGMNDAEIDFKVNELAAEFDFSNLEILPEEIKQGQEATITADVTNTGTAEGSYNVTLAVNDVVVDSQTITLSIGDSTTVEFTHEEEEPGTYEVQVGDLTTTYEVFEKSGTIWYVLGAIGLAAVGGAAYLFTAGGWTVEIAQAKAAEAIEAVKELIGK</sequence>
<dbReference type="Gene3D" id="2.60.98.40">
    <property type="match status" value="2"/>
</dbReference>
<dbReference type="NCBIfam" id="TIGR01567">
    <property type="entry name" value="S_layer_rel_Mac"/>
    <property type="match status" value="2"/>
</dbReference>
<keyword evidence="1" id="KW-1133">Transmembrane helix</keyword>
<evidence type="ECO:0000259" key="3">
    <source>
        <dbReference type="PROSITE" id="PS50853"/>
    </source>
</evidence>
<keyword evidence="1" id="KW-0812">Transmembrane</keyword>
<dbReference type="InterPro" id="IPR013783">
    <property type="entry name" value="Ig-like_fold"/>
</dbReference>
<dbReference type="SMART" id="SM00060">
    <property type="entry name" value="FN3"/>
    <property type="match status" value="3"/>
</dbReference>
<dbReference type="OrthoDB" id="240412at2157"/>
<dbReference type="Pfam" id="PF07705">
    <property type="entry name" value="CARDB"/>
    <property type="match status" value="1"/>
</dbReference>
<feature type="transmembrane region" description="Helical" evidence="1">
    <location>
        <begin position="1206"/>
        <end position="1225"/>
    </location>
</feature>
<dbReference type="Pfam" id="PF18911">
    <property type="entry name" value="PKD_4"/>
    <property type="match status" value="1"/>
</dbReference>
<feature type="domain" description="PKD" evidence="2">
    <location>
        <begin position="308"/>
        <end position="385"/>
    </location>
</feature>
<feature type="domain" description="Fibronectin type-III" evidence="3">
    <location>
        <begin position="214"/>
        <end position="303"/>
    </location>
</feature>
<dbReference type="Gene3D" id="2.60.40.4190">
    <property type="match status" value="2"/>
</dbReference>
<dbReference type="PROSITE" id="PS50853">
    <property type="entry name" value="FN3"/>
    <property type="match status" value="2"/>
</dbReference>
<name>A0A7Z8KMM3_9EURY</name>
<protein>
    <submittedName>
        <fullName evidence="4">PKD domain-containing protein</fullName>
    </submittedName>
</protein>
<feature type="domain" description="Fibronectin type-III" evidence="3">
    <location>
        <begin position="120"/>
        <end position="209"/>
    </location>
</feature>
<dbReference type="InterPro" id="IPR013784">
    <property type="entry name" value="Carb-bd-like_fold"/>
</dbReference>
<dbReference type="SMART" id="SM00089">
    <property type="entry name" value="PKD"/>
    <property type="match status" value="2"/>
</dbReference>
<evidence type="ECO:0000256" key="1">
    <source>
        <dbReference type="SAM" id="Phobius"/>
    </source>
</evidence>
<keyword evidence="1" id="KW-0472">Membrane</keyword>
<dbReference type="Gene3D" id="2.60.40.10">
    <property type="entry name" value="Immunoglobulins"/>
    <property type="match status" value="4"/>
</dbReference>
<dbReference type="SUPFAM" id="SSF49265">
    <property type="entry name" value="Fibronectin type III"/>
    <property type="match status" value="1"/>
</dbReference>
<dbReference type="InterPro" id="IPR003961">
    <property type="entry name" value="FN3_dom"/>
</dbReference>
<dbReference type="AlphaFoldDB" id="A0A7Z8KMM3"/>
<proteinExistence type="predicted"/>
<dbReference type="GO" id="GO:0030246">
    <property type="term" value="F:carbohydrate binding"/>
    <property type="evidence" value="ECO:0007669"/>
    <property type="project" value="InterPro"/>
</dbReference>
<dbReference type="InterPro" id="IPR011635">
    <property type="entry name" value="CARDB"/>
</dbReference>
<dbReference type="PROSITE" id="PS50093">
    <property type="entry name" value="PKD"/>
    <property type="match status" value="1"/>
</dbReference>
<dbReference type="FunFam" id="2.60.40.10:FF:000270">
    <property type="entry name" value="Cell surface protein"/>
    <property type="match status" value="1"/>
</dbReference>
<evidence type="ECO:0000259" key="2">
    <source>
        <dbReference type="PROSITE" id="PS50093"/>
    </source>
</evidence>
<gene>
    <name evidence="4" type="ORF">FKV42_12100</name>
</gene>
<dbReference type="InterPro" id="IPR022409">
    <property type="entry name" value="PKD/Chitinase_dom"/>
</dbReference>
<dbReference type="InterPro" id="IPR035986">
    <property type="entry name" value="PKD_dom_sf"/>
</dbReference>
<dbReference type="InterPro" id="IPR036116">
    <property type="entry name" value="FN3_sf"/>
</dbReference>
<dbReference type="InterPro" id="IPR000601">
    <property type="entry name" value="PKD_dom"/>
</dbReference>
<dbReference type="Pfam" id="PF07752">
    <property type="entry name" value="S-layer"/>
    <property type="match status" value="2"/>
</dbReference>
<accession>A0A7Z8KMM3</accession>
<dbReference type="CDD" id="cd00146">
    <property type="entry name" value="PKD"/>
    <property type="match status" value="1"/>
</dbReference>
<evidence type="ECO:0000313" key="5">
    <source>
        <dbReference type="Proteomes" id="UP000319335"/>
    </source>
</evidence>
<dbReference type="RefSeq" id="WP_154810562.1">
    <property type="nucleotide sequence ID" value="NZ_VIAQ01000019.1"/>
</dbReference>
<organism evidence="4 5">
    <name type="scientific">Methanolobus vulcani</name>
    <dbReference type="NCBI Taxonomy" id="38026"/>
    <lineage>
        <taxon>Archaea</taxon>
        <taxon>Methanobacteriati</taxon>
        <taxon>Methanobacteriota</taxon>
        <taxon>Stenosarchaea group</taxon>
        <taxon>Methanomicrobia</taxon>
        <taxon>Methanosarcinales</taxon>
        <taxon>Methanosarcinaceae</taxon>
        <taxon>Methanolobus</taxon>
    </lineage>
</organism>
<evidence type="ECO:0000313" key="4">
    <source>
        <dbReference type="EMBL" id="TQD23936.1"/>
    </source>
</evidence>
<dbReference type="SUPFAM" id="SSF49452">
    <property type="entry name" value="Starch-binding domain-like"/>
    <property type="match status" value="1"/>
</dbReference>
<keyword evidence="5" id="KW-1185">Reference proteome</keyword>
<dbReference type="InterPro" id="IPR006457">
    <property type="entry name" value="S_layer-rel_Mac"/>
</dbReference>
<comment type="caution">
    <text evidence="4">The sequence shown here is derived from an EMBL/GenBank/DDBJ whole genome shotgun (WGS) entry which is preliminary data.</text>
</comment>
<dbReference type="Proteomes" id="UP000319335">
    <property type="component" value="Unassembled WGS sequence"/>
</dbReference>
<reference evidence="4 5" key="1">
    <citation type="submission" date="2019-06" db="EMBL/GenBank/DDBJ databases">
        <title>Draft genome sequence of Methanolobus vulcani B1d.</title>
        <authorList>
            <person name="Creighbaum A.J."/>
            <person name="Ticak T."/>
            <person name="Hariraju D."/>
            <person name="Arivett B.A."/>
            <person name="Ferguson D.J.Jr."/>
        </authorList>
    </citation>
    <scope>NUCLEOTIDE SEQUENCE [LARGE SCALE GENOMIC DNA]</scope>
    <source>
        <strain evidence="4 5">B1d</strain>
    </source>
</reference>
<dbReference type="EMBL" id="VIAQ01000019">
    <property type="protein sequence ID" value="TQD23936.1"/>
    <property type="molecule type" value="Genomic_DNA"/>
</dbReference>
<dbReference type="Gene3D" id="2.60.40.1120">
    <property type="entry name" value="Carboxypeptidase-like, regulatory domain"/>
    <property type="match status" value="2"/>
</dbReference>
<dbReference type="SUPFAM" id="SSF49299">
    <property type="entry name" value="PKD domain"/>
    <property type="match status" value="1"/>
</dbReference>